<evidence type="ECO:0000259" key="2">
    <source>
        <dbReference type="PROSITE" id="PS50056"/>
    </source>
</evidence>
<keyword evidence="3" id="KW-0378">Hydrolase</keyword>
<gene>
    <name evidence="3" type="ORF">Q2T52_13670</name>
</gene>
<dbReference type="PROSITE" id="PS51257">
    <property type="entry name" value="PROKAR_LIPOPROTEIN"/>
    <property type="match status" value="1"/>
</dbReference>
<dbReference type="Gene3D" id="3.90.190.10">
    <property type="entry name" value="Protein tyrosine phosphatase superfamily"/>
    <property type="match status" value="1"/>
</dbReference>
<comment type="caution">
    <text evidence="3">The sequence shown here is derived from an EMBL/GenBank/DDBJ whole genome shotgun (WGS) entry which is preliminary data.</text>
</comment>
<dbReference type="Pfam" id="PF13350">
    <property type="entry name" value="Y_phosphatase3"/>
    <property type="match status" value="1"/>
</dbReference>
<dbReference type="Proteomes" id="UP001169006">
    <property type="component" value="Unassembled WGS sequence"/>
</dbReference>
<dbReference type="EC" id="3.1.3.48" evidence="3"/>
<evidence type="ECO:0000256" key="1">
    <source>
        <dbReference type="ARBA" id="ARBA00009580"/>
    </source>
</evidence>
<dbReference type="PROSITE" id="PS00383">
    <property type="entry name" value="TYR_PHOSPHATASE_1"/>
    <property type="match status" value="1"/>
</dbReference>
<dbReference type="PANTHER" id="PTHR31126:SF1">
    <property type="entry name" value="TYROSINE SPECIFIC PROTEIN PHOSPHATASES DOMAIN-CONTAINING PROTEIN"/>
    <property type="match status" value="1"/>
</dbReference>
<sequence>MNETYSRLIELEGAHNVRDLGGYPIAAGGCTRWRSLLRGDALHALTPGDIAVLTGLGLAAVIDLRNPAEVALEPNPFAEHDQVGYLTIPLFSALSPVEMMAQGRATFDMGERYCHALDHCQEAIALVLSTIAQMPAGAVLFHCSAGKDRTGLIAALLLGNAGVPPSTIIEDYALTGLVAEHLISKLRARALARGMDSRLIDIVLASEPTSMQHALNHLTNHYGNVVNYLRHIGLKSSELKALDERVAGN</sequence>
<protein>
    <submittedName>
        <fullName evidence="3">Tyrosine-protein phosphatase</fullName>
        <ecNumber evidence="3">3.1.3.48</ecNumber>
    </submittedName>
</protein>
<dbReference type="InterPro" id="IPR029021">
    <property type="entry name" value="Prot-tyrosine_phosphatase-like"/>
</dbReference>
<evidence type="ECO:0000313" key="4">
    <source>
        <dbReference type="Proteomes" id="UP001169006"/>
    </source>
</evidence>
<reference evidence="3" key="2">
    <citation type="submission" date="2023-07" db="EMBL/GenBank/DDBJ databases">
        <authorList>
            <person name="Sun H."/>
        </authorList>
    </citation>
    <scope>NUCLEOTIDE SEQUENCE</scope>
    <source>
        <strain evidence="3">05753</strain>
    </source>
</reference>
<dbReference type="InterPro" id="IPR000387">
    <property type="entry name" value="Tyr_Pase_dom"/>
</dbReference>
<comment type="similarity">
    <text evidence="1">Belongs to the protein-tyrosine phosphatase family.</text>
</comment>
<dbReference type="PROSITE" id="PS50056">
    <property type="entry name" value="TYR_PHOSPHATASE_2"/>
    <property type="match status" value="1"/>
</dbReference>
<dbReference type="PANTHER" id="PTHR31126">
    <property type="entry name" value="TYROSINE-PROTEIN PHOSPHATASE"/>
    <property type="match status" value="1"/>
</dbReference>
<feature type="domain" description="Tyrosine specific protein phosphatases" evidence="2">
    <location>
        <begin position="121"/>
        <end position="158"/>
    </location>
</feature>
<keyword evidence="4" id="KW-1185">Reference proteome</keyword>
<evidence type="ECO:0000313" key="3">
    <source>
        <dbReference type="EMBL" id="MDO1583135.1"/>
    </source>
</evidence>
<accession>A0ABT8SXI9</accession>
<organism evidence="3 4">
    <name type="scientific">Rhizobium oryzicola</name>
    <dbReference type="NCBI Taxonomy" id="1232668"/>
    <lineage>
        <taxon>Bacteria</taxon>
        <taxon>Pseudomonadati</taxon>
        <taxon>Pseudomonadota</taxon>
        <taxon>Alphaproteobacteria</taxon>
        <taxon>Hyphomicrobiales</taxon>
        <taxon>Rhizobiaceae</taxon>
        <taxon>Rhizobium/Agrobacterium group</taxon>
        <taxon>Rhizobium</taxon>
    </lineage>
</organism>
<name>A0ABT8SXI9_9HYPH</name>
<dbReference type="GO" id="GO:0004725">
    <property type="term" value="F:protein tyrosine phosphatase activity"/>
    <property type="evidence" value="ECO:0007669"/>
    <property type="project" value="UniProtKB-EC"/>
</dbReference>
<proteinExistence type="inferred from homology"/>
<reference evidence="3" key="1">
    <citation type="journal article" date="2015" name="Int. J. Syst. Evol. Microbiol.">
        <title>Rhizobium oryzicola sp. nov., potential plant-growth-promoting endophytic bacteria isolated from rice roots.</title>
        <authorList>
            <person name="Zhang X.X."/>
            <person name="Gao J.S."/>
            <person name="Cao Y.H."/>
            <person name="Sheirdil R.A."/>
            <person name="Wang X.C."/>
            <person name="Zhang L."/>
        </authorList>
    </citation>
    <scope>NUCLEOTIDE SEQUENCE</scope>
    <source>
        <strain evidence="3">05753</strain>
    </source>
</reference>
<dbReference type="EMBL" id="JAUKWQ010000004">
    <property type="protein sequence ID" value="MDO1583135.1"/>
    <property type="molecule type" value="Genomic_DNA"/>
</dbReference>
<dbReference type="InterPro" id="IPR026893">
    <property type="entry name" value="Tyr/Ser_Pase_IphP-type"/>
</dbReference>
<dbReference type="RefSeq" id="WP_302077327.1">
    <property type="nucleotide sequence ID" value="NZ_JAUKWQ010000004.1"/>
</dbReference>
<dbReference type="SUPFAM" id="SSF52799">
    <property type="entry name" value="(Phosphotyrosine protein) phosphatases II"/>
    <property type="match status" value="1"/>
</dbReference>
<dbReference type="InterPro" id="IPR016130">
    <property type="entry name" value="Tyr_Pase_AS"/>
</dbReference>